<dbReference type="InterPro" id="IPR002848">
    <property type="entry name" value="Translin_fam"/>
</dbReference>
<dbReference type="eggNOG" id="arCOG04318">
    <property type="taxonomic scope" value="Archaea"/>
</dbReference>
<keyword evidence="3" id="KW-1185">Reference proteome</keyword>
<proteinExistence type="predicted"/>
<dbReference type="EnsemblBacteria" id="ABL78083">
    <property type="protein sequence ID" value="ABL78083"/>
    <property type="gene ID" value="Tpen_0681"/>
</dbReference>
<protein>
    <submittedName>
        <fullName evidence="2">Translin</fullName>
    </submittedName>
</protein>
<reference evidence="3" key="1">
    <citation type="journal article" date="2008" name="J. Bacteriol.">
        <title>Genome sequence of Thermofilum pendens reveals an exceptional loss of biosynthetic pathways without genome reduction.</title>
        <authorList>
            <person name="Anderson I."/>
            <person name="Rodriguez J."/>
            <person name="Susanti D."/>
            <person name="Porat I."/>
            <person name="Reich C."/>
            <person name="Ulrich L.E."/>
            <person name="Elkins J.G."/>
            <person name="Mavromatis K."/>
            <person name="Lykidis A."/>
            <person name="Kim E."/>
            <person name="Thompson L.S."/>
            <person name="Nolan M."/>
            <person name="Land M."/>
            <person name="Copeland A."/>
            <person name="Lapidus A."/>
            <person name="Lucas S."/>
            <person name="Detter C."/>
            <person name="Zhulin I.B."/>
            <person name="Olsen G.J."/>
            <person name="Whitman W."/>
            <person name="Mukhopadhyay B."/>
            <person name="Bristow J."/>
            <person name="Kyrpides N."/>
        </authorList>
    </citation>
    <scope>NUCLEOTIDE SEQUENCE [LARGE SCALE GENOMIC DNA]</scope>
    <source>
        <strain evidence="3">DSM 2475 / Hrk 5</strain>
    </source>
</reference>
<name>A1RY03_THEPD</name>
<dbReference type="STRING" id="368408.Tpen_0681"/>
<dbReference type="AlphaFoldDB" id="A1RY03"/>
<dbReference type="CDD" id="cd14820">
    <property type="entry name" value="TRAX"/>
    <property type="match status" value="1"/>
</dbReference>
<evidence type="ECO:0000256" key="1">
    <source>
        <dbReference type="PIRSR" id="PIRSR602848-1"/>
    </source>
</evidence>
<dbReference type="EMBL" id="CP000505">
    <property type="protein sequence ID" value="ABL78083.1"/>
    <property type="molecule type" value="Genomic_DNA"/>
</dbReference>
<dbReference type="GO" id="GO:0046872">
    <property type="term" value="F:metal ion binding"/>
    <property type="evidence" value="ECO:0007669"/>
    <property type="project" value="UniProtKB-KW"/>
</dbReference>
<evidence type="ECO:0000313" key="2">
    <source>
        <dbReference type="EMBL" id="ABL78083.1"/>
    </source>
</evidence>
<dbReference type="Proteomes" id="UP000000641">
    <property type="component" value="Chromosome"/>
</dbReference>
<dbReference type="SUPFAM" id="SSF74784">
    <property type="entry name" value="Translin"/>
    <property type="match status" value="1"/>
</dbReference>
<dbReference type="Pfam" id="PF01997">
    <property type="entry name" value="Translin"/>
    <property type="match status" value="1"/>
</dbReference>
<dbReference type="GO" id="GO:0043565">
    <property type="term" value="F:sequence-specific DNA binding"/>
    <property type="evidence" value="ECO:0007669"/>
    <property type="project" value="InterPro"/>
</dbReference>
<organism evidence="2 3">
    <name type="scientific">Thermofilum pendens (strain DSM 2475 / Hrk 5)</name>
    <dbReference type="NCBI Taxonomy" id="368408"/>
    <lineage>
        <taxon>Archaea</taxon>
        <taxon>Thermoproteota</taxon>
        <taxon>Thermoprotei</taxon>
        <taxon>Thermofilales</taxon>
        <taxon>Thermofilaceae</taxon>
        <taxon>Thermofilum</taxon>
    </lineage>
</organism>
<gene>
    <name evidence="2" type="ordered locus">Tpen_0681</name>
</gene>
<evidence type="ECO:0000313" key="3">
    <source>
        <dbReference type="Proteomes" id="UP000000641"/>
    </source>
</evidence>
<dbReference type="Gene3D" id="1.20.58.2140">
    <property type="match status" value="1"/>
</dbReference>
<dbReference type="HOGENOM" id="CLU_099315_0_0_2"/>
<keyword evidence="1" id="KW-0460">Magnesium</keyword>
<dbReference type="InterPro" id="IPR036081">
    <property type="entry name" value="Translin_sf"/>
</dbReference>
<sequence>MKAELALIAKELDELDAQREKMLVVTREITRRAREAIFALHHGDLGKAGTELERARELIKELYELKQTHPQLYYSGGVLNAQTEYVEASLLASLLAGEGLPGFEELLVEPQAYLAGLGDLVGELRRYVLNILREGMVDKAWSILEFMEEIYVELGKFSYPEALVPGLRHKVDVARVILENTRNDVLFFERSRDLAQRIERLLEAMKGR</sequence>
<accession>A1RY03</accession>
<feature type="binding site" evidence="1">
    <location>
        <position position="87"/>
    </location>
    <ligand>
        <name>Mg(2+)</name>
        <dbReference type="ChEBI" id="CHEBI:18420"/>
    </ligand>
</feature>
<feature type="binding site" evidence="1">
    <location>
        <position position="123"/>
    </location>
    <ligand>
        <name>Mg(2+)</name>
        <dbReference type="ChEBI" id="CHEBI:18420"/>
    </ligand>
</feature>
<dbReference type="KEGG" id="tpe:Tpen_0681"/>
<dbReference type="PANTHER" id="PTHR10741">
    <property type="entry name" value="TRANSLIN AND TRANSLIN ASSOCIATED PROTEIN X"/>
    <property type="match status" value="1"/>
</dbReference>
<keyword evidence="1" id="KW-0479">Metal-binding</keyword>